<feature type="transmembrane region" description="Helical" evidence="1">
    <location>
        <begin position="14"/>
        <end position="38"/>
    </location>
</feature>
<keyword evidence="1" id="KW-0812">Transmembrane</keyword>
<keyword evidence="1" id="KW-1133">Transmembrane helix</keyword>
<accession>A0ABY1RZR1</accession>
<dbReference type="Proteomes" id="UP001159257">
    <property type="component" value="Unassembled WGS sequence"/>
</dbReference>
<comment type="caution">
    <text evidence="2">The sequence shown here is derived from an EMBL/GenBank/DDBJ whole genome shotgun (WGS) entry which is preliminary data.</text>
</comment>
<dbReference type="EMBL" id="FXWV01000006">
    <property type="protein sequence ID" value="SMR74356.1"/>
    <property type="molecule type" value="Genomic_DNA"/>
</dbReference>
<keyword evidence="3" id="KW-1185">Reference proteome</keyword>
<reference evidence="2 3" key="1">
    <citation type="submission" date="2017-05" db="EMBL/GenBank/DDBJ databases">
        <authorList>
            <person name="Varghese N."/>
            <person name="Submissions S."/>
        </authorList>
    </citation>
    <scope>NUCLEOTIDE SEQUENCE [LARGE SCALE GENOMIC DNA]</scope>
    <source>
        <strain evidence="2 3">CGMCC 1.7287</strain>
    </source>
</reference>
<evidence type="ECO:0000313" key="2">
    <source>
        <dbReference type="EMBL" id="SMR74356.1"/>
    </source>
</evidence>
<feature type="non-terminal residue" evidence="2">
    <location>
        <position position="53"/>
    </location>
</feature>
<sequence length="53" mass="6205">MVAKQNWYKSDLKFVTVCVVATSVQPVLLRATIIFLTIHFKRLGRYMVKPHEQ</sequence>
<keyword evidence="1" id="KW-0472">Membrane</keyword>
<evidence type="ECO:0000313" key="3">
    <source>
        <dbReference type="Proteomes" id="UP001159257"/>
    </source>
</evidence>
<protein>
    <submittedName>
        <fullName evidence="2">Uncharacterized protein</fullName>
    </submittedName>
</protein>
<organism evidence="2 3">
    <name type="scientific">Marinobacterium sediminicola</name>
    <dbReference type="NCBI Taxonomy" id="518898"/>
    <lineage>
        <taxon>Bacteria</taxon>
        <taxon>Pseudomonadati</taxon>
        <taxon>Pseudomonadota</taxon>
        <taxon>Gammaproteobacteria</taxon>
        <taxon>Oceanospirillales</taxon>
        <taxon>Oceanospirillaceae</taxon>
        <taxon>Marinobacterium</taxon>
    </lineage>
</organism>
<evidence type="ECO:0000256" key="1">
    <source>
        <dbReference type="SAM" id="Phobius"/>
    </source>
</evidence>
<name>A0ABY1RZR1_9GAMM</name>
<gene>
    <name evidence="2" type="ORF">SAMN04487964_1061</name>
</gene>
<proteinExistence type="predicted"/>